<accession>D6U8N4</accession>
<sequence>MPTTTLQGSLLPPYLPYFAPLSSTEVEHSLTQYWQSEIAQRGQSFKVQQLDWVLTSYLERVRAARQSVVQEMDTIVDFDKVRSARHKKISASWVRRRLAEEAPASFQAKEISKPTLMNIVESNVLRKESWGIYDPQSVASALVLRKVHQERERNWYPSIIPSDEEWYWVWSQEQPGAPIVPCPYPQIPINLNPKTLLWTGFAGASWGEDVWYKIGTIGAVTFAGLIWEKRHGMPMLAHSDLEVWSPSSMKGKKTKRAAPAIDASLGLTVALQILEQYQHSGLLHAFVSVRGIGKGRGEIQLVDGKVKDCSVVDQSGQRHPLRINDFIDLEGKRGHIEWSFLPQTAIDSSASSIQAQAKDVLRRLAAKIFDEGNLKNI</sequence>
<comment type="caution">
    <text evidence="1">The sequence shown here is derived from an EMBL/GenBank/DDBJ whole genome shotgun (WGS) entry which is preliminary data.</text>
</comment>
<dbReference type="Proteomes" id="UP000004508">
    <property type="component" value="Unassembled WGS sequence"/>
</dbReference>
<dbReference type="InParanoid" id="D6U8N4"/>
<evidence type="ECO:0000313" key="1">
    <source>
        <dbReference type="EMBL" id="EFH79594.1"/>
    </source>
</evidence>
<keyword evidence="2" id="KW-1185">Reference proteome</keyword>
<evidence type="ECO:0000313" key="2">
    <source>
        <dbReference type="Proteomes" id="UP000004508"/>
    </source>
</evidence>
<dbReference type="AlphaFoldDB" id="D6U8N4"/>
<dbReference type="EMBL" id="ADVG01000006">
    <property type="protein sequence ID" value="EFH79594.1"/>
    <property type="molecule type" value="Genomic_DNA"/>
</dbReference>
<name>D6U8N4_KTERA</name>
<dbReference type="RefSeq" id="WP_007923545.1">
    <property type="nucleotide sequence ID" value="NZ_ADVG01000006.1"/>
</dbReference>
<proteinExistence type="predicted"/>
<organism evidence="1 2">
    <name type="scientific">Ktedonobacter racemifer DSM 44963</name>
    <dbReference type="NCBI Taxonomy" id="485913"/>
    <lineage>
        <taxon>Bacteria</taxon>
        <taxon>Bacillati</taxon>
        <taxon>Chloroflexota</taxon>
        <taxon>Ktedonobacteria</taxon>
        <taxon>Ktedonobacterales</taxon>
        <taxon>Ktedonobacteraceae</taxon>
        <taxon>Ktedonobacter</taxon>
    </lineage>
</organism>
<gene>
    <name evidence="1" type="ORF">Krac_0072</name>
</gene>
<reference evidence="1 2" key="1">
    <citation type="journal article" date="2011" name="Stand. Genomic Sci.">
        <title>Non-contiguous finished genome sequence and contextual data of the filamentous soil bacterium Ktedonobacter racemifer type strain (SOSP1-21).</title>
        <authorList>
            <person name="Chang Y.J."/>
            <person name="Land M."/>
            <person name="Hauser L."/>
            <person name="Chertkov O."/>
            <person name="Del Rio T.G."/>
            <person name="Nolan M."/>
            <person name="Copeland A."/>
            <person name="Tice H."/>
            <person name="Cheng J.F."/>
            <person name="Lucas S."/>
            <person name="Han C."/>
            <person name="Goodwin L."/>
            <person name="Pitluck S."/>
            <person name="Ivanova N."/>
            <person name="Ovchinikova G."/>
            <person name="Pati A."/>
            <person name="Chen A."/>
            <person name="Palaniappan K."/>
            <person name="Mavromatis K."/>
            <person name="Liolios K."/>
            <person name="Brettin T."/>
            <person name="Fiebig A."/>
            <person name="Rohde M."/>
            <person name="Abt B."/>
            <person name="Goker M."/>
            <person name="Detter J.C."/>
            <person name="Woyke T."/>
            <person name="Bristow J."/>
            <person name="Eisen J.A."/>
            <person name="Markowitz V."/>
            <person name="Hugenholtz P."/>
            <person name="Kyrpides N.C."/>
            <person name="Klenk H.P."/>
            <person name="Lapidus A."/>
        </authorList>
    </citation>
    <scope>NUCLEOTIDE SEQUENCE [LARGE SCALE GENOMIC DNA]</scope>
    <source>
        <strain evidence="2">DSM 44963</strain>
    </source>
</reference>
<protein>
    <submittedName>
        <fullName evidence="1">Uncharacterized protein</fullName>
    </submittedName>
</protein>